<evidence type="ECO:0000256" key="9">
    <source>
        <dbReference type="ARBA" id="ARBA00023180"/>
    </source>
</evidence>
<proteinExistence type="predicted"/>
<evidence type="ECO:0000256" key="3">
    <source>
        <dbReference type="ARBA" id="ARBA00022692"/>
    </source>
</evidence>
<sequence length="163" mass="17791">MAHSTSTAFRAQLLWLLLFLCGILSLTLDLHVECAELEREALVHFKDDIEYPSRRPDQSLLGAPNSVENFLIKLLGSLEELDLSKNKIGGHLSINLGNLCNLRTLKLSHNAISGEITDFVNTFLSACSNNSLETLDLGLGAFMGNLPDTLGYIKESKSSSAAE</sequence>
<dbReference type="Proteomes" id="UP000813462">
    <property type="component" value="Unassembled WGS sequence"/>
</dbReference>
<dbReference type="PANTHER" id="PTHR27000:SF642">
    <property type="entry name" value="INACTIVE LEUCINE-RICH REPEAT RECEPTOR KINASE XIAO-RELATED"/>
    <property type="match status" value="1"/>
</dbReference>
<dbReference type="InterPro" id="IPR001611">
    <property type="entry name" value="Leu-rich_rpt"/>
</dbReference>
<dbReference type="PANTHER" id="PTHR27000">
    <property type="entry name" value="LEUCINE-RICH REPEAT RECEPTOR-LIKE PROTEIN KINASE FAMILY PROTEIN-RELATED"/>
    <property type="match status" value="1"/>
</dbReference>
<evidence type="ECO:0000256" key="10">
    <source>
        <dbReference type="SAM" id="SignalP"/>
    </source>
</evidence>
<reference evidence="11" key="1">
    <citation type="journal article" date="2021" name="Front. Plant Sci.">
        <title>Chromosome-Scale Genome Assembly for Chinese Sour Jujube and Insights Into Its Genome Evolution and Domestication Signature.</title>
        <authorList>
            <person name="Shen L.-Y."/>
            <person name="Luo H."/>
            <person name="Wang X.-L."/>
            <person name="Wang X.-M."/>
            <person name="Qiu X.-J."/>
            <person name="Liu H."/>
            <person name="Zhou S.-S."/>
            <person name="Jia K.-H."/>
            <person name="Nie S."/>
            <person name="Bao Y.-T."/>
            <person name="Zhang R.-G."/>
            <person name="Yun Q.-Z."/>
            <person name="Chai Y.-H."/>
            <person name="Lu J.-Y."/>
            <person name="Li Y."/>
            <person name="Zhao S.-W."/>
            <person name="Mao J.-F."/>
            <person name="Jia S.-G."/>
            <person name="Mao Y.-M."/>
        </authorList>
    </citation>
    <scope>NUCLEOTIDE SEQUENCE</scope>
    <source>
        <strain evidence="11">AT0</strain>
        <tissue evidence="11">Leaf</tissue>
    </source>
</reference>
<evidence type="ECO:0000256" key="6">
    <source>
        <dbReference type="ARBA" id="ARBA00022989"/>
    </source>
</evidence>
<evidence type="ECO:0000313" key="11">
    <source>
        <dbReference type="EMBL" id="KAH7518848.1"/>
    </source>
</evidence>
<dbReference type="GO" id="GO:0016020">
    <property type="term" value="C:membrane"/>
    <property type="evidence" value="ECO:0007669"/>
    <property type="project" value="UniProtKB-SubCell"/>
</dbReference>
<keyword evidence="4 10" id="KW-0732">Signal</keyword>
<comment type="subcellular location">
    <subcellularLocation>
        <location evidence="1">Membrane</location>
        <topology evidence="1">Single-pass type I membrane protein</topology>
    </subcellularLocation>
</comment>
<dbReference type="SUPFAM" id="SSF52047">
    <property type="entry name" value="RNI-like"/>
    <property type="match status" value="1"/>
</dbReference>
<keyword evidence="7" id="KW-0472">Membrane</keyword>
<dbReference type="InterPro" id="IPR032675">
    <property type="entry name" value="LRR_dom_sf"/>
</dbReference>
<evidence type="ECO:0000256" key="1">
    <source>
        <dbReference type="ARBA" id="ARBA00004479"/>
    </source>
</evidence>
<evidence type="ECO:0000256" key="7">
    <source>
        <dbReference type="ARBA" id="ARBA00023136"/>
    </source>
</evidence>
<name>A0A978UVE8_ZIZJJ</name>
<keyword evidence="8" id="KW-0675">Receptor</keyword>
<comment type="caution">
    <text evidence="11">The sequence shown here is derived from an EMBL/GenBank/DDBJ whole genome shotgun (WGS) entry which is preliminary data.</text>
</comment>
<protein>
    <submittedName>
        <fullName evidence="11">Uncharacterized protein</fullName>
    </submittedName>
</protein>
<evidence type="ECO:0000256" key="8">
    <source>
        <dbReference type="ARBA" id="ARBA00023170"/>
    </source>
</evidence>
<keyword evidence="2" id="KW-0433">Leucine-rich repeat</keyword>
<keyword evidence="5" id="KW-0677">Repeat</keyword>
<evidence type="ECO:0000256" key="4">
    <source>
        <dbReference type="ARBA" id="ARBA00022729"/>
    </source>
</evidence>
<keyword evidence="9" id="KW-0325">Glycoprotein</keyword>
<feature type="chain" id="PRO_5038030746" evidence="10">
    <location>
        <begin position="26"/>
        <end position="163"/>
    </location>
</feature>
<gene>
    <name evidence="11" type="ORF">FEM48_Zijuj09G0214800</name>
</gene>
<evidence type="ECO:0000256" key="5">
    <source>
        <dbReference type="ARBA" id="ARBA00022737"/>
    </source>
</evidence>
<keyword evidence="6" id="KW-1133">Transmembrane helix</keyword>
<dbReference type="Pfam" id="PF00560">
    <property type="entry name" value="LRR_1"/>
    <property type="match status" value="2"/>
</dbReference>
<keyword evidence="3" id="KW-0812">Transmembrane</keyword>
<dbReference type="Gene3D" id="3.80.10.10">
    <property type="entry name" value="Ribonuclease Inhibitor"/>
    <property type="match status" value="1"/>
</dbReference>
<dbReference type="EMBL" id="JAEACU010000009">
    <property type="protein sequence ID" value="KAH7518848.1"/>
    <property type="molecule type" value="Genomic_DNA"/>
</dbReference>
<accession>A0A978UVE8</accession>
<feature type="signal peptide" evidence="10">
    <location>
        <begin position="1"/>
        <end position="25"/>
    </location>
</feature>
<evidence type="ECO:0000313" key="12">
    <source>
        <dbReference type="Proteomes" id="UP000813462"/>
    </source>
</evidence>
<evidence type="ECO:0000256" key="2">
    <source>
        <dbReference type="ARBA" id="ARBA00022614"/>
    </source>
</evidence>
<dbReference type="AlphaFoldDB" id="A0A978UVE8"/>
<organism evidence="11 12">
    <name type="scientific">Ziziphus jujuba var. spinosa</name>
    <dbReference type="NCBI Taxonomy" id="714518"/>
    <lineage>
        <taxon>Eukaryota</taxon>
        <taxon>Viridiplantae</taxon>
        <taxon>Streptophyta</taxon>
        <taxon>Embryophyta</taxon>
        <taxon>Tracheophyta</taxon>
        <taxon>Spermatophyta</taxon>
        <taxon>Magnoliopsida</taxon>
        <taxon>eudicotyledons</taxon>
        <taxon>Gunneridae</taxon>
        <taxon>Pentapetalae</taxon>
        <taxon>rosids</taxon>
        <taxon>fabids</taxon>
        <taxon>Rosales</taxon>
        <taxon>Rhamnaceae</taxon>
        <taxon>Paliureae</taxon>
        <taxon>Ziziphus</taxon>
    </lineage>
</organism>